<protein>
    <submittedName>
        <fullName evidence="2">Uncharacterized protein</fullName>
    </submittedName>
</protein>
<proteinExistence type="predicted"/>
<organism evidence="2 3">
    <name type="scientific">Lophiostoma macrostomum CBS 122681</name>
    <dbReference type="NCBI Taxonomy" id="1314788"/>
    <lineage>
        <taxon>Eukaryota</taxon>
        <taxon>Fungi</taxon>
        <taxon>Dikarya</taxon>
        <taxon>Ascomycota</taxon>
        <taxon>Pezizomycotina</taxon>
        <taxon>Dothideomycetes</taxon>
        <taxon>Pleosporomycetidae</taxon>
        <taxon>Pleosporales</taxon>
        <taxon>Lophiostomataceae</taxon>
        <taxon>Lophiostoma</taxon>
    </lineage>
</organism>
<evidence type="ECO:0000256" key="1">
    <source>
        <dbReference type="SAM" id="MobiDB-lite"/>
    </source>
</evidence>
<dbReference type="EMBL" id="MU004340">
    <property type="protein sequence ID" value="KAF2656108.1"/>
    <property type="molecule type" value="Genomic_DNA"/>
</dbReference>
<evidence type="ECO:0000313" key="2">
    <source>
        <dbReference type="EMBL" id="KAF2656108.1"/>
    </source>
</evidence>
<accession>A0A6A6TB49</accession>
<reference evidence="2" key="1">
    <citation type="journal article" date="2020" name="Stud. Mycol.">
        <title>101 Dothideomycetes genomes: a test case for predicting lifestyles and emergence of pathogens.</title>
        <authorList>
            <person name="Haridas S."/>
            <person name="Albert R."/>
            <person name="Binder M."/>
            <person name="Bloem J."/>
            <person name="Labutti K."/>
            <person name="Salamov A."/>
            <person name="Andreopoulos B."/>
            <person name="Baker S."/>
            <person name="Barry K."/>
            <person name="Bills G."/>
            <person name="Bluhm B."/>
            <person name="Cannon C."/>
            <person name="Castanera R."/>
            <person name="Culley D."/>
            <person name="Daum C."/>
            <person name="Ezra D."/>
            <person name="Gonzalez J."/>
            <person name="Henrissat B."/>
            <person name="Kuo A."/>
            <person name="Liang C."/>
            <person name="Lipzen A."/>
            <person name="Lutzoni F."/>
            <person name="Magnuson J."/>
            <person name="Mondo S."/>
            <person name="Nolan M."/>
            <person name="Ohm R."/>
            <person name="Pangilinan J."/>
            <person name="Park H.-J."/>
            <person name="Ramirez L."/>
            <person name="Alfaro M."/>
            <person name="Sun H."/>
            <person name="Tritt A."/>
            <person name="Yoshinaga Y."/>
            <person name="Zwiers L.-H."/>
            <person name="Turgeon B."/>
            <person name="Goodwin S."/>
            <person name="Spatafora J."/>
            <person name="Crous P."/>
            <person name="Grigoriev I."/>
        </authorList>
    </citation>
    <scope>NUCLEOTIDE SEQUENCE</scope>
    <source>
        <strain evidence="2">CBS 122681</strain>
    </source>
</reference>
<sequence>MCDATFTFGQRGSHYFQSPSRRDYTRLPKKLHRLLTSSQIAQVYNVTLGFENSFLITYQDKDGRDAIGSEGLPEELDDFVYATDPQNRSMRDIAQIRLTLGPQNSSFFVSDGQNYLWMNLPPRLFKALQSRIRDGAWFDKPRIVALGVDHNFLLITQKQSAVWDLSHYRTLAAMLEFSKSQEGDLEEVKSVNLHGYRYQGFVVQSSNGTLLHENLPQWSMEGITGMKEPIARDSMEVEVRRRQADLQRRPSLRERNTSERAGRRELEQVASLKRDWGKKKQLFEGKSKGLRVSLSLSISAGGIGFGKILR</sequence>
<dbReference type="OrthoDB" id="5149635at2759"/>
<dbReference type="Proteomes" id="UP000799324">
    <property type="component" value="Unassembled WGS sequence"/>
</dbReference>
<keyword evidence="3" id="KW-1185">Reference proteome</keyword>
<feature type="region of interest" description="Disordered" evidence="1">
    <location>
        <begin position="241"/>
        <end position="263"/>
    </location>
</feature>
<name>A0A6A6TB49_9PLEO</name>
<gene>
    <name evidence="2" type="ORF">K491DRAFT_597589</name>
</gene>
<dbReference type="AlphaFoldDB" id="A0A6A6TB49"/>
<evidence type="ECO:0000313" key="3">
    <source>
        <dbReference type="Proteomes" id="UP000799324"/>
    </source>
</evidence>